<name>A0A1I5CNJ9_9FLAO</name>
<evidence type="ECO:0000313" key="3">
    <source>
        <dbReference type="Proteomes" id="UP000199153"/>
    </source>
</evidence>
<keyword evidence="1" id="KW-0472">Membrane</keyword>
<dbReference type="Proteomes" id="UP000199153">
    <property type="component" value="Unassembled WGS sequence"/>
</dbReference>
<accession>A0A1I5CNJ9</accession>
<protein>
    <submittedName>
        <fullName evidence="2">Uncharacterized protein</fullName>
    </submittedName>
</protein>
<proteinExistence type="predicted"/>
<keyword evidence="1" id="KW-1133">Transmembrane helix</keyword>
<reference evidence="2 3" key="1">
    <citation type="submission" date="2016-10" db="EMBL/GenBank/DDBJ databases">
        <authorList>
            <person name="de Groot N.N."/>
        </authorList>
    </citation>
    <scope>NUCLEOTIDE SEQUENCE [LARGE SCALE GENOMIC DNA]</scope>
    <source>
        <strain evidence="2 3">DSM 17794</strain>
    </source>
</reference>
<dbReference type="EMBL" id="FOVL01000023">
    <property type="protein sequence ID" value="SFN88462.1"/>
    <property type="molecule type" value="Genomic_DNA"/>
</dbReference>
<keyword evidence="1" id="KW-0812">Transmembrane</keyword>
<dbReference type="RefSeq" id="WP_093410984.1">
    <property type="nucleotide sequence ID" value="NZ_FOVL01000023.1"/>
</dbReference>
<keyword evidence="3" id="KW-1185">Reference proteome</keyword>
<organism evidence="2 3">
    <name type="scientific">Salegentibacter flavus</name>
    <dbReference type="NCBI Taxonomy" id="287099"/>
    <lineage>
        <taxon>Bacteria</taxon>
        <taxon>Pseudomonadati</taxon>
        <taxon>Bacteroidota</taxon>
        <taxon>Flavobacteriia</taxon>
        <taxon>Flavobacteriales</taxon>
        <taxon>Flavobacteriaceae</taxon>
        <taxon>Salegentibacter</taxon>
    </lineage>
</organism>
<dbReference type="STRING" id="287099.SAMN05660413_02922"/>
<dbReference type="AlphaFoldDB" id="A0A1I5CNJ9"/>
<dbReference type="OrthoDB" id="1441751at2"/>
<evidence type="ECO:0000313" key="2">
    <source>
        <dbReference type="EMBL" id="SFN88462.1"/>
    </source>
</evidence>
<sequence length="122" mass="14414">MKLQERIAIIGVAGLMVIGFVYAQIYIHKKNRAELEDIARELAYTWKQELNLDHEQTLLMEDVIIAYTIRKNEVLNSGINEDSLIRKLQAIQRNEHKKLRKFLTDDQFEKYIKVNKNLTRKA</sequence>
<feature type="transmembrane region" description="Helical" evidence="1">
    <location>
        <begin position="7"/>
        <end position="27"/>
    </location>
</feature>
<evidence type="ECO:0000256" key="1">
    <source>
        <dbReference type="SAM" id="Phobius"/>
    </source>
</evidence>
<gene>
    <name evidence="2" type="ORF">SAMN05660413_02922</name>
</gene>